<gene>
    <name evidence="3" type="ORF">TNCT_350841</name>
</gene>
<feature type="signal peptide" evidence="2">
    <location>
        <begin position="1"/>
        <end position="22"/>
    </location>
</feature>
<protein>
    <submittedName>
        <fullName evidence="3">Uncharacterized protein</fullName>
    </submittedName>
</protein>
<feature type="compositionally biased region" description="Low complexity" evidence="1">
    <location>
        <begin position="136"/>
        <end position="158"/>
    </location>
</feature>
<evidence type="ECO:0000313" key="4">
    <source>
        <dbReference type="Proteomes" id="UP000887116"/>
    </source>
</evidence>
<feature type="compositionally biased region" description="Gly residues" evidence="1">
    <location>
        <begin position="164"/>
        <end position="189"/>
    </location>
</feature>
<name>A0A8X6F033_TRICU</name>
<proteinExistence type="predicted"/>
<dbReference type="AlphaFoldDB" id="A0A8X6F033"/>
<evidence type="ECO:0000256" key="2">
    <source>
        <dbReference type="SAM" id="SignalP"/>
    </source>
</evidence>
<feature type="region of interest" description="Disordered" evidence="1">
    <location>
        <begin position="120"/>
        <end position="189"/>
    </location>
</feature>
<keyword evidence="4" id="KW-1185">Reference proteome</keyword>
<feature type="chain" id="PRO_5036480490" evidence="2">
    <location>
        <begin position="23"/>
        <end position="252"/>
    </location>
</feature>
<feature type="region of interest" description="Disordered" evidence="1">
    <location>
        <begin position="32"/>
        <end position="71"/>
    </location>
</feature>
<accession>A0A8X6F033</accession>
<evidence type="ECO:0000313" key="3">
    <source>
        <dbReference type="EMBL" id="GFQ65786.1"/>
    </source>
</evidence>
<organism evidence="3 4">
    <name type="scientific">Trichonephila clavata</name>
    <name type="common">Joro spider</name>
    <name type="synonym">Nephila clavata</name>
    <dbReference type="NCBI Taxonomy" id="2740835"/>
    <lineage>
        <taxon>Eukaryota</taxon>
        <taxon>Metazoa</taxon>
        <taxon>Ecdysozoa</taxon>
        <taxon>Arthropoda</taxon>
        <taxon>Chelicerata</taxon>
        <taxon>Arachnida</taxon>
        <taxon>Araneae</taxon>
        <taxon>Araneomorphae</taxon>
        <taxon>Entelegynae</taxon>
        <taxon>Araneoidea</taxon>
        <taxon>Nephilidae</taxon>
        <taxon>Trichonephila</taxon>
    </lineage>
</organism>
<keyword evidence="2" id="KW-0732">Signal</keyword>
<comment type="caution">
    <text evidence="3">The sequence shown here is derived from an EMBL/GenBank/DDBJ whole genome shotgun (WGS) entry which is preliminary data.</text>
</comment>
<sequence length="252" mass="26654">MHSFKLLHLTYLLITNFPFISSVVQPAEEKSWQEVPTATQDPKLDTAGFSPSGEYSSRDVTGYSAGSEYPTGNIGNNGNNYAGNMHSGNEFGGNVHAGNEFGRDVHGNGAGFGGVSYSESYSTSGESFRNPSEGYSGHSNGFSGSSDGFSGHNNGFSGPNEGYFGHGDGFSGPSEGFGGHGDGFGGGLQNTGWEKPLKTVVKHTIKNIAVPHPVPAPVPVPVPRYIKYFKPFAIGKKFTIILLKGNKVNCFD</sequence>
<dbReference type="OrthoDB" id="6437887at2759"/>
<reference evidence="3" key="1">
    <citation type="submission" date="2020-07" db="EMBL/GenBank/DDBJ databases">
        <title>Multicomponent nature underlies the extraordinary mechanical properties of spider dragline silk.</title>
        <authorList>
            <person name="Kono N."/>
            <person name="Nakamura H."/>
            <person name="Mori M."/>
            <person name="Yoshida Y."/>
            <person name="Ohtoshi R."/>
            <person name="Malay A.D."/>
            <person name="Moran D.A.P."/>
            <person name="Tomita M."/>
            <person name="Numata K."/>
            <person name="Arakawa K."/>
        </authorList>
    </citation>
    <scope>NUCLEOTIDE SEQUENCE</scope>
</reference>
<dbReference type="Proteomes" id="UP000887116">
    <property type="component" value="Unassembled WGS sequence"/>
</dbReference>
<dbReference type="EMBL" id="BMAO01020217">
    <property type="protein sequence ID" value="GFQ65786.1"/>
    <property type="molecule type" value="Genomic_DNA"/>
</dbReference>
<evidence type="ECO:0000256" key="1">
    <source>
        <dbReference type="SAM" id="MobiDB-lite"/>
    </source>
</evidence>